<comment type="caution">
    <text evidence="6">The sequence shown here is derived from an EMBL/GenBank/DDBJ whole genome shotgun (WGS) entry which is preliminary data.</text>
</comment>
<dbReference type="GO" id="GO:0030688">
    <property type="term" value="C:preribosome, small subunit precursor"/>
    <property type="evidence" value="ECO:0007669"/>
    <property type="project" value="InterPro"/>
</dbReference>
<dbReference type="PANTHER" id="PTHR13026">
    <property type="entry name" value="NNP-1 PROTEIN NOVEL NUCLEAR PROTEIN 1 NOP52"/>
    <property type="match status" value="1"/>
</dbReference>
<evidence type="ECO:0000256" key="1">
    <source>
        <dbReference type="ARBA" id="ARBA00004123"/>
    </source>
</evidence>
<evidence type="ECO:0008006" key="8">
    <source>
        <dbReference type="Google" id="ProtNLM"/>
    </source>
</evidence>
<dbReference type="GO" id="GO:0006364">
    <property type="term" value="P:rRNA processing"/>
    <property type="evidence" value="ECO:0007669"/>
    <property type="project" value="UniProtKB-KW"/>
</dbReference>
<evidence type="ECO:0000256" key="3">
    <source>
        <dbReference type="ARBA" id="ARBA00022552"/>
    </source>
</evidence>
<dbReference type="GO" id="GO:0005634">
    <property type="term" value="C:nucleus"/>
    <property type="evidence" value="ECO:0007669"/>
    <property type="project" value="UniProtKB-SubCell"/>
</dbReference>
<evidence type="ECO:0000256" key="2">
    <source>
        <dbReference type="ARBA" id="ARBA00006374"/>
    </source>
</evidence>
<evidence type="ECO:0000313" key="6">
    <source>
        <dbReference type="EMBL" id="KAJ8379155.1"/>
    </source>
</evidence>
<dbReference type="Pfam" id="PF05997">
    <property type="entry name" value="Nop52"/>
    <property type="match status" value="1"/>
</dbReference>
<accession>A0AAD7RFW3</accession>
<dbReference type="EMBL" id="JAINUG010000300">
    <property type="protein sequence ID" value="KAJ8379155.1"/>
    <property type="molecule type" value="Genomic_DNA"/>
</dbReference>
<keyword evidence="4" id="KW-0539">Nucleus</keyword>
<comment type="similarity">
    <text evidence="2">Belongs to the RRP1 family.</text>
</comment>
<evidence type="ECO:0000256" key="5">
    <source>
        <dbReference type="SAM" id="MobiDB-lite"/>
    </source>
</evidence>
<sequence>MASVLQDPEIQFAQRLASNERSVRTKALKKLRKYFNVRSQNPKGGFTSDELLKIWKGLFYCLWMQDKPLLQEELCTQISDLVHSFEHRHTFLQTINREWNGIDRLRLDKFYTLVRFVFRQAFEMMKRREWDVGLVGRFTELLSAQVLRSTSQAPRGVQYHVLDVYLAELAKVGAVQLTAEQNLTFLEPFCKVAVKTKDRDLLQAVYSSVFHEIVDQAPFAIEDLMREVREGGGSDQETESTAAPNRPGNAKQKQLNGVIVAEDDDEEEEEGR</sequence>
<gene>
    <name evidence="6" type="ORF">AAFF_G00230670</name>
</gene>
<name>A0AAD7RFW3_9TELE</name>
<keyword evidence="7" id="KW-1185">Reference proteome</keyword>
<reference evidence="6" key="1">
    <citation type="journal article" date="2023" name="Science">
        <title>Genome structures resolve the early diversification of teleost fishes.</title>
        <authorList>
            <person name="Parey E."/>
            <person name="Louis A."/>
            <person name="Montfort J."/>
            <person name="Bouchez O."/>
            <person name="Roques C."/>
            <person name="Iampietro C."/>
            <person name="Lluch J."/>
            <person name="Castinel A."/>
            <person name="Donnadieu C."/>
            <person name="Desvignes T."/>
            <person name="Floi Bucao C."/>
            <person name="Jouanno E."/>
            <person name="Wen M."/>
            <person name="Mejri S."/>
            <person name="Dirks R."/>
            <person name="Jansen H."/>
            <person name="Henkel C."/>
            <person name="Chen W.J."/>
            <person name="Zahm M."/>
            <person name="Cabau C."/>
            <person name="Klopp C."/>
            <person name="Thompson A.W."/>
            <person name="Robinson-Rechavi M."/>
            <person name="Braasch I."/>
            <person name="Lecointre G."/>
            <person name="Bobe J."/>
            <person name="Postlethwait J.H."/>
            <person name="Berthelot C."/>
            <person name="Roest Crollius H."/>
            <person name="Guiguen Y."/>
        </authorList>
    </citation>
    <scope>NUCLEOTIDE SEQUENCE</scope>
    <source>
        <strain evidence="6">NC1722</strain>
    </source>
</reference>
<protein>
    <recommendedName>
        <fullName evidence="8">Ribosomal RNA processing 1</fullName>
    </recommendedName>
</protein>
<feature type="region of interest" description="Disordered" evidence="5">
    <location>
        <begin position="228"/>
        <end position="272"/>
    </location>
</feature>
<organism evidence="6 7">
    <name type="scientific">Aldrovandia affinis</name>
    <dbReference type="NCBI Taxonomy" id="143900"/>
    <lineage>
        <taxon>Eukaryota</taxon>
        <taxon>Metazoa</taxon>
        <taxon>Chordata</taxon>
        <taxon>Craniata</taxon>
        <taxon>Vertebrata</taxon>
        <taxon>Euteleostomi</taxon>
        <taxon>Actinopterygii</taxon>
        <taxon>Neopterygii</taxon>
        <taxon>Teleostei</taxon>
        <taxon>Notacanthiformes</taxon>
        <taxon>Halosauridae</taxon>
        <taxon>Aldrovandia</taxon>
    </lineage>
</organism>
<evidence type="ECO:0000256" key="4">
    <source>
        <dbReference type="ARBA" id="ARBA00023242"/>
    </source>
</evidence>
<comment type="subcellular location">
    <subcellularLocation>
        <location evidence="1">Nucleus</location>
    </subcellularLocation>
</comment>
<dbReference type="PANTHER" id="PTHR13026:SF0">
    <property type="entry name" value="RIBOSOMAL RNA PROCESSING 1B"/>
    <property type="match status" value="1"/>
</dbReference>
<dbReference type="InterPro" id="IPR010301">
    <property type="entry name" value="RRP1"/>
</dbReference>
<proteinExistence type="inferred from homology"/>
<evidence type="ECO:0000313" key="7">
    <source>
        <dbReference type="Proteomes" id="UP001221898"/>
    </source>
</evidence>
<dbReference type="AlphaFoldDB" id="A0AAD7RFW3"/>
<keyword evidence="3" id="KW-0698">rRNA processing</keyword>
<feature type="compositionally biased region" description="Acidic residues" evidence="5">
    <location>
        <begin position="261"/>
        <end position="272"/>
    </location>
</feature>
<dbReference type="Proteomes" id="UP001221898">
    <property type="component" value="Unassembled WGS sequence"/>
</dbReference>